<proteinExistence type="predicted"/>
<keyword evidence="8" id="KW-1185">Reference proteome</keyword>
<sequence>MSHKPKLQQTIRLPQAIALYVGAVMGSGILLVPGLAAEIAGPASLIAWGGMVLLIVPMALVMGLLTARHPHAGGVSHFTSLAFGQTASIYVGWFFLMSVGIGAPVTALIGAGYLSSAFQWNSTGRIVISIFILLLALFINFRGMKLSGQLQVWIVLSIIGILILFIVGSIPHLDSNHLQPFMPSGWKGIGQAVSLLFWCFIGWEAISHLSEEFEKPKRDSILGVIIAAIIVGTLYFFTALSTVLTHSYGDGAGEVPLLLLMNTIFGVSGKWIIGVMSFFICTATVIAYVGAASRLAFALARDGFAPSWIRMQSSQTKTPTGGLIFLFFVFTVVILIFSSGWISLSTLIQLPNATFILTYLIGCAAGIRLLQNKWEKGISWISFIFTGALLPFVGWAIFYPILIGLLIWVAILLRKRTKRTSSTEV</sequence>
<dbReference type="GO" id="GO:0022857">
    <property type="term" value="F:transmembrane transporter activity"/>
    <property type="evidence" value="ECO:0007669"/>
    <property type="project" value="InterPro"/>
</dbReference>
<dbReference type="PANTHER" id="PTHR42770:SF13">
    <property type="entry name" value="L-METHIONINE_BRANCHED-CHAIN AMINO ACID EXPORTER YJEH"/>
    <property type="match status" value="1"/>
</dbReference>
<feature type="transmembrane region" description="Helical" evidence="6">
    <location>
        <begin position="321"/>
        <end position="344"/>
    </location>
</feature>
<dbReference type="NCBIfam" id="NF008245">
    <property type="entry name" value="PRK11021.1"/>
    <property type="match status" value="1"/>
</dbReference>
<keyword evidence="4 6" id="KW-1133">Transmembrane helix</keyword>
<feature type="transmembrane region" description="Helical" evidence="6">
    <location>
        <begin position="150"/>
        <end position="168"/>
    </location>
</feature>
<comment type="caution">
    <text evidence="7">The sequence shown here is derived from an EMBL/GenBank/DDBJ whole genome shotgun (WGS) entry which is preliminary data.</text>
</comment>
<dbReference type="OrthoDB" id="178667at2"/>
<accession>A0A4R3L9Q4</accession>
<gene>
    <name evidence="7" type="ORF">EDD58_10172</name>
</gene>
<evidence type="ECO:0000256" key="6">
    <source>
        <dbReference type="SAM" id="Phobius"/>
    </source>
</evidence>
<feature type="transmembrane region" description="Helical" evidence="6">
    <location>
        <begin position="271"/>
        <end position="300"/>
    </location>
</feature>
<name>A0A4R3L9Q4_9BACL</name>
<dbReference type="AlphaFoldDB" id="A0A4R3L9Q4"/>
<dbReference type="Gene3D" id="1.20.1740.10">
    <property type="entry name" value="Amino acid/polyamine transporter I"/>
    <property type="match status" value="1"/>
</dbReference>
<dbReference type="InterPro" id="IPR002293">
    <property type="entry name" value="AA/rel_permease1"/>
</dbReference>
<dbReference type="PIRSF" id="PIRSF006060">
    <property type="entry name" value="AA_transporter"/>
    <property type="match status" value="1"/>
</dbReference>
<evidence type="ECO:0000256" key="3">
    <source>
        <dbReference type="ARBA" id="ARBA00022692"/>
    </source>
</evidence>
<dbReference type="GO" id="GO:0005886">
    <property type="term" value="C:plasma membrane"/>
    <property type="evidence" value="ECO:0007669"/>
    <property type="project" value="UniProtKB-SubCell"/>
</dbReference>
<evidence type="ECO:0000256" key="4">
    <source>
        <dbReference type="ARBA" id="ARBA00022989"/>
    </source>
</evidence>
<dbReference type="EMBL" id="SMAG01000001">
    <property type="protein sequence ID" value="TCS96439.1"/>
    <property type="molecule type" value="Genomic_DNA"/>
</dbReference>
<organism evidence="7 8">
    <name type="scientific">Hazenella coriacea</name>
    <dbReference type="NCBI Taxonomy" id="1179467"/>
    <lineage>
        <taxon>Bacteria</taxon>
        <taxon>Bacillati</taxon>
        <taxon>Bacillota</taxon>
        <taxon>Bacilli</taxon>
        <taxon>Bacillales</taxon>
        <taxon>Thermoactinomycetaceae</taxon>
        <taxon>Hazenella</taxon>
    </lineage>
</organism>
<dbReference type="RefSeq" id="WP_131922860.1">
    <property type="nucleotide sequence ID" value="NZ_SMAG01000001.1"/>
</dbReference>
<dbReference type="Proteomes" id="UP000294937">
    <property type="component" value="Unassembled WGS sequence"/>
</dbReference>
<feature type="transmembrane region" description="Helical" evidence="6">
    <location>
        <begin position="45"/>
        <end position="67"/>
    </location>
</feature>
<comment type="subcellular location">
    <subcellularLocation>
        <location evidence="1">Cell membrane</location>
        <topology evidence="1">Multi-pass membrane protein</topology>
    </subcellularLocation>
</comment>
<evidence type="ECO:0000256" key="1">
    <source>
        <dbReference type="ARBA" id="ARBA00004651"/>
    </source>
</evidence>
<dbReference type="InterPro" id="IPR050367">
    <property type="entry name" value="APC_superfamily"/>
</dbReference>
<feature type="transmembrane region" description="Helical" evidence="6">
    <location>
        <begin position="188"/>
        <end position="209"/>
    </location>
</feature>
<keyword evidence="3 6" id="KW-0812">Transmembrane</keyword>
<evidence type="ECO:0000256" key="5">
    <source>
        <dbReference type="ARBA" id="ARBA00023136"/>
    </source>
</evidence>
<evidence type="ECO:0000313" key="7">
    <source>
        <dbReference type="EMBL" id="TCS96439.1"/>
    </source>
</evidence>
<evidence type="ECO:0000256" key="2">
    <source>
        <dbReference type="ARBA" id="ARBA00022475"/>
    </source>
</evidence>
<protein>
    <submittedName>
        <fullName evidence="7">Amino acid/polyamine/organocation transporter (APC superfamily)</fullName>
    </submittedName>
</protein>
<feature type="transmembrane region" description="Helical" evidence="6">
    <location>
        <begin position="350"/>
        <end position="370"/>
    </location>
</feature>
<keyword evidence="5 6" id="KW-0472">Membrane</keyword>
<feature type="transmembrane region" description="Helical" evidence="6">
    <location>
        <begin position="221"/>
        <end position="240"/>
    </location>
</feature>
<dbReference type="PANTHER" id="PTHR42770">
    <property type="entry name" value="AMINO ACID TRANSPORTER-RELATED"/>
    <property type="match status" value="1"/>
</dbReference>
<feature type="transmembrane region" description="Helical" evidence="6">
    <location>
        <begin position="126"/>
        <end position="143"/>
    </location>
</feature>
<feature type="transmembrane region" description="Helical" evidence="6">
    <location>
        <begin position="382"/>
        <end position="411"/>
    </location>
</feature>
<reference evidence="7 8" key="1">
    <citation type="submission" date="2019-03" db="EMBL/GenBank/DDBJ databases">
        <title>Genomic Encyclopedia of Type Strains, Phase IV (KMG-IV): sequencing the most valuable type-strain genomes for metagenomic binning, comparative biology and taxonomic classification.</title>
        <authorList>
            <person name="Goeker M."/>
        </authorList>
    </citation>
    <scope>NUCLEOTIDE SEQUENCE [LARGE SCALE GENOMIC DNA]</scope>
    <source>
        <strain evidence="7 8">DSM 45707</strain>
    </source>
</reference>
<feature type="transmembrane region" description="Helical" evidence="6">
    <location>
        <begin position="88"/>
        <end position="114"/>
    </location>
</feature>
<feature type="transmembrane region" description="Helical" evidence="6">
    <location>
        <begin position="12"/>
        <end position="33"/>
    </location>
</feature>
<keyword evidence="2" id="KW-1003">Cell membrane</keyword>
<evidence type="ECO:0000313" key="8">
    <source>
        <dbReference type="Proteomes" id="UP000294937"/>
    </source>
</evidence>
<dbReference type="Pfam" id="PF13520">
    <property type="entry name" value="AA_permease_2"/>
    <property type="match status" value="1"/>
</dbReference>